<keyword evidence="2" id="KW-0285">Flavoprotein</keyword>
<evidence type="ECO:0000259" key="4">
    <source>
        <dbReference type="SMART" id="SM00903"/>
    </source>
</evidence>
<dbReference type="SMART" id="SM00903">
    <property type="entry name" value="Flavin_Reduct"/>
    <property type="match status" value="1"/>
</dbReference>
<protein>
    <submittedName>
        <fullName evidence="5">Flavin reductase</fullName>
    </submittedName>
</protein>
<evidence type="ECO:0000313" key="6">
    <source>
        <dbReference type="Proteomes" id="UP000238196"/>
    </source>
</evidence>
<dbReference type="OrthoDB" id="9792436at2"/>
<feature type="domain" description="Flavin reductase like" evidence="4">
    <location>
        <begin position="14"/>
        <end position="160"/>
    </location>
</feature>
<gene>
    <name evidence="5" type="ORF">C4K68_06370</name>
</gene>
<dbReference type="GO" id="GO:0016646">
    <property type="term" value="F:oxidoreductase activity, acting on the CH-NH group of donors, NAD or NADP as acceptor"/>
    <property type="evidence" value="ECO:0007669"/>
    <property type="project" value="UniProtKB-ARBA"/>
</dbReference>
<dbReference type="GO" id="GO:0010181">
    <property type="term" value="F:FMN binding"/>
    <property type="evidence" value="ECO:0007669"/>
    <property type="project" value="InterPro"/>
</dbReference>
<evidence type="ECO:0000256" key="3">
    <source>
        <dbReference type="ARBA" id="ARBA00038054"/>
    </source>
</evidence>
<dbReference type="InterPro" id="IPR002563">
    <property type="entry name" value="Flavin_Rdtase-like_dom"/>
</dbReference>
<sequence>MSHLLPVELPKAYRLLNHGPTVLVSSAAHGQRNIMAAAWAMPLDFDPPKVLVVVDRNTLTRELMEASGVFALQVPSTEQAQLTMDVGTCSGRDGDKFSQLAIASHVGSVIDVPLADGCLAYLECRIIDEPHNQQRYDLFIGEVVAARADSRAFSQGRWHFEGDAPRSLHYVAGGSFFATGEAFSVNGSADGE</sequence>
<accession>A0A2S5KTR9</accession>
<dbReference type="Gene3D" id="2.30.110.10">
    <property type="entry name" value="Electron Transport, Fmn-binding Protein, Chain A"/>
    <property type="match status" value="1"/>
</dbReference>
<dbReference type="Proteomes" id="UP000238196">
    <property type="component" value="Unassembled WGS sequence"/>
</dbReference>
<dbReference type="SUPFAM" id="SSF50475">
    <property type="entry name" value="FMN-binding split barrel"/>
    <property type="match status" value="1"/>
</dbReference>
<dbReference type="AlphaFoldDB" id="A0A2S5KTR9"/>
<comment type="caution">
    <text evidence="5">The sequence shown here is derived from an EMBL/GenBank/DDBJ whole genome shotgun (WGS) entry which is preliminary data.</text>
</comment>
<dbReference type="InterPro" id="IPR052174">
    <property type="entry name" value="Flavoredoxin"/>
</dbReference>
<proteinExistence type="inferred from homology"/>
<evidence type="ECO:0000256" key="1">
    <source>
        <dbReference type="ARBA" id="ARBA00001917"/>
    </source>
</evidence>
<comment type="cofactor">
    <cofactor evidence="1">
        <name>FMN</name>
        <dbReference type="ChEBI" id="CHEBI:58210"/>
    </cofactor>
</comment>
<reference evidence="5 6" key="1">
    <citation type="submission" date="2018-02" db="EMBL/GenBank/DDBJ databases">
        <title>novel marine gammaproteobacteria from coastal saline agro ecosystem.</title>
        <authorList>
            <person name="Krishnan R."/>
            <person name="Ramesh Kumar N."/>
        </authorList>
    </citation>
    <scope>NUCLEOTIDE SEQUENCE [LARGE SCALE GENOMIC DNA]</scope>
    <source>
        <strain evidence="5 6">228</strain>
    </source>
</reference>
<evidence type="ECO:0000313" key="5">
    <source>
        <dbReference type="EMBL" id="PPC78254.1"/>
    </source>
</evidence>
<organism evidence="5 6">
    <name type="scientific">Proteobacteria bacterium 228</name>
    <dbReference type="NCBI Taxonomy" id="2083153"/>
    <lineage>
        <taxon>Bacteria</taxon>
        <taxon>Pseudomonadati</taxon>
        <taxon>Pseudomonadota</taxon>
    </lineage>
</organism>
<dbReference type="InterPro" id="IPR012349">
    <property type="entry name" value="Split_barrel_FMN-bd"/>
</dbReference>
<dbReference type="Pfam" id="PF01613">
    <property type="entry name" value="Flavin_Reduct"/>
    <property type="match status" value="1"/>
</dbReference>
<name>A0A2S5KTR9_9PROT</name>
<dbReference type="EMBL" id="PRLP01000017">
    <property type="protein sequence ID" value="PPC78254.1"/>
    <property type="molecule type" value="Genomic_DNA"/>
</dbReference>
<dbReference type="PANTHER" id="PTHR43567">
    <property type="entry name" value="FLAVOREDOXIN-RELATED-RELATED"/>
    <property type="match status" value="1"/>
</dbReference>
<dbReference type="PANTHER" id="PTHR43567:SF1">
    <property type="entry name" value="FLAVOREDOXIN"/>
    <property type="match status" value="1"/>
</dbReference>
<comment type="similarity">
    <text evidence="3">Belongs to the flavoredoxin family.</text>
</comment>
<evidence type="ECO:0000256" key="2">
    <source>
        <dbReference type="ARBA" id="ARBA00022630"/>
    </source>
</evidence>